<dbReference type="PANTHER" id="PTHR30572:SF4">
    <property type="entry name" value="ABC TRANSPORTER PERMEASE YTRF"/>
    <property type="match status" value="1"/>
</dbReference>
<dbReference type="GO" id="GO:0022857">
    <property type="term" value="F:transmembrane transporter activity"/>
    <property type="evidence" value="ECO:0007669"/>
    <property type="project" value="TreeGrafter"/>
</dbReference>
<dbReference type="InterPro" id="IPR050250">
    <property type="entry name" value="Macrolide_Exporter_MacB"/>
</dbReference>
<dbReference type="EMBL" id="FOIE01000003">
    <property type="protein sequence ID" value="SET28706.1"/>
    <property type="molecule type" value="Genomic_DNA"/>
</dbReference>
<evidence type="ECO:0000313" key="11">
    <source>
        <dbReference type="Proteomes" id="UP000198507"/>
    </source>
</evidence>
<dbReference type="Proteomes" id="UP000198507">
    <property type="component" value="Unassembled WGS sequence"/>
</dbReference>
<evidence type="ECO:0000259" key="8">
    <source>
        <dbReference type="Pfam" id="PF02687"/>
    </source>
</evidence>
<dbReference type="PANTHER" id="PTHR30572">
    <property type="entry name" value="MEMBRANE COMPONENT OF TRANSPORTER-RELATED"/>
    <property type="match status" value="1"/>
</dbReference>
<evidence type="ECO:0000256" key="4">
    <source>
        <dbReference type="ARBA" id="ARBA00022989"/>
    </source>
</evidence>
<sequence>MTPVLATFAEAWSEVRVHKARVVLSLVGVFLAVFAMTTVTALGLLVAQVQQEQGERMGGRPATIAVTAYDPQTGMPPDPQEWDAAVADLTERYGITTTASIGYEETRFRLPGGTQAVQTKRVSPSYGQLHRIEPIQGRWLREGDRDSLAPAVVVNEAFLGALGVPDLSGHPTVVIGGDSPVRAAIVGVVREGYGDELLAYRVDRSAGPWDEPAPADPSAMVFGPATLELWVPPEQADEVMAVVTNDLGLALGGVRVDAYRQDAQGLEETLGMLRLAIRGAGIVVLVLGGLGVLNIGLVTVRQRIREIGVRRSFGATSSRVFSAIVLESVCATFLAGLAAVALSVVLVRNLPLEQLLNSGVPLAETPAFPVAAAVEGLVSATAVGALAGLLPAVIAVRAKVIDAIRF</sequence>
<feature type="transmembrane region" description="Helical" evidence="7">
    <location>
        <begin position="320"/>
        <end position="347"/>
    </location>
</feature>
<dbReference type="AlphaFoldDB" id="A0A1I0D8U5"/>
<organism evidence="10 11">
    <name type="scientific">Geodermatophilus poikilotrophus</name>
    <dbReference type="NCBI Taxonomy" id="1333667"/>
    <lineage>
        <taxon>Bacteria</taxon>
        <taxon>Bacillati</taxon>
        <taxon>Actinomycetota</taxon>
        <taxon>Actinomycetes</taxon>
        <taxon>Geodermatophilales</taxon>
        <taxon>Geodermatophilaceae</taxon>
        <taxon>Geodermatophilus</taxon>
    </lineage>
</organism>
<dbReference type="RefSeq" id="WP_091443006.1">
    <property type="nucleotide sequence ID" value="NZ_FOIE01000003.1"/>
</dbReference>
<dbReference type="GO" id="GO:0005886">
    <property type="term" value="C:plasma membrane"/>
    <property type="evidence" value="ECO:0007669"/>
    <property type="project" value="UniProtKB-SubCell"/>
</dbReference>
<evidence type="ECO:0000256" key="1">
    <source>
        <dbReference type="ARBA" id="ARBA00004651"/>
    </source>
</evidence>
<proteinExistence type="inferred from homology"/>
<dbReference type="InterPro" id="IPR003838">
    <property type="entry name" value="ABC3_permease_C"/>
</dbReference>
<dbReference type="Pfam" id="PF02687">
    <property type="entry name" value="FtsX"/>
    <property type="match status" value="1"/>
</dbReference>
<keyword evidence="2" id="KW-1003">Cell membrane</keyword>
<accession>A0A1I0D8U5</accession>
<keyword evidence="11" id="KW-1185">Reference proteome</keyword>
<comment type="subcellular location">
    <subcellularLocation>
        <location evidence="1">Cell membrane</location>
        <topology evidence="1">Multi-pass membrane protein</topology>
    </subcellularLocation>
</comment>
<feature type="domain" description="MacB-like periplasmic core" evidence="9">
    <location>
        <begin position="23"/>
        <end position="191"/>
    </location>
</feature>
<evidence type="ECO:0000256" key="5">
    <source>
        <dbReference type="ARBA" id="ARBA00023136"/>
    </source>
</evidence>
<dbReference type="InterPro" id="IPR025857">
    <property type="entry name" value="MacB_PCD"/>
</dbReference>
<evidence type="ECO:0000256" key="2">
    <source>
        <dbReference type="ARBA" id="ARBA00022475"/>
    </source>
</evidence>
<evidence type="ECO:0000256" key="6">
    <source>
        <dbReference type="ARBA" id="ARBA00038076"/>
    </source>
</evidence>
<keyword evidence="3 7" id="KW-0812">Transmembrane</keyword>
<dbReference type="Pfam" id="PF12704">
    <property type="entry name" value="MacB_PCD"/>
    <property type="match status" value="1"/>
</dbReference>
<name>A0A1I0D8U5_9ACTN</name>
<reference evidence="11" key="1">
    <citation type="submission" date="2016-10" db="EMBL/GenBank/DDBJ databases">
        <authorList>
            <person name="Varghese N."/>
            <person name="Submissions S."/>
        </authorList>
    </citation>
    <scope>NUCLEOTIDE SEQUENCE [LARGE SCALE GENOMIC DNA]</scope>
    <source>
        <strain evidence="11">DSM 44209</strain>
    </source>
</reference>
<keyword evidence="4 7" id="KW-1133">Transmembrane helix</keyword>
<dbReference type="OrthoDB" id="3510103at2"/>
<comment type="similarity">
    <text evidence="6">Belongs to the ABC-4 integral membrane protein family.</text>
</comment>
<keyword evidence="5 7" id="KW-0472">Membrane</keyword>
<feature type="transmembrane region" description="Helical" evidence="7">
    <location>
        <begin position="367"/>
        <end position="396"/>
    </location>
</feature>
<feature type="domain" description="ABC3 transporter permease C-terminal" evidence="8">
    <location>
        <begin position="281"/>
        <end position="396"/>
    </location>
</feature>
<gene>
    <name evidence="10" type="ORF">SAMN04488546_1994</name>
</gene>
<feature type="transmembrane region" description="Helical" evidence="7">
    <location>
        <begin position="22"/>
        <end position="47"/>
    </location>
</feature>
<protein>
    <submittedName>
        <fullName evidence="10">Putative ABC transport system permease protein</fullName>
    </submittedName>
</protein>
<evidence type="ECO:0000259" key="9">
    <source>
        <dbReference type="Pfam" id="PF12704"/>
    </source>
</evidence>
<evidence type="ECO:0000256" key="7">
    <source>
        <dbReference type="SAM" id="Phobius"/>
    </source>
</evidence>
<evidence type="ECO:0000256" key="3">
    <source>
        <dbReference type="ARBA" id="ARBA00022692"/>
    </source>
</evidence>
<evidence type="ECO:0000313" key="10">
    <source>
        <dbReference type="EMBL" id="SET28706.1"/>
    </source>
</evidence>
<feature type="transmembrane region" description="Helical" evidence="7">
    <location>
        <begin position="279"/>
        <end position="300"/>
    </location>
</feature>